<dbReference type="InterPro" id="IPR048279">
    <property type="entry name" value="MdtK-like"/>
</dbReference>
<feature type="transmembrane region" description="Helical" evidence="7">
    <location>
        <begin position="21"/>
        <end position="40"/>
    </location>
</feature>
<dbReference type="NCBIfam" id="TIGR00797">
    <property type="entry name" value="matE"/>
    <property type="match status" value="1"/>
</dbReference>
<keyword evidence="6 7" id="KW-0472">Membrane</keyword>
<reference evidence="8 9" key="1">
    <citation type="submission" date="2020-08" db="EMBL/GenBank/DDBJ databases">
        <title>Genome public.</title>
        <authorList>
            <person name="Liu C."/>
            <person name="Sun Q."/>
        </authorList>
    </citation>
    <scope>NUCLEOTIDE SEQUENCE [LARGE SCALE GENOMIC DNA]</scope>
    <source>
        <strain evidence="8 9">NSJ-37</strain>
    </source>
</reference>
<feature type="transmembrane region" description="Helical" evidence="7">
    <location>
        <begin position="417"/>
        <end position="437"/>
    </location>
</feature>
<keyword evidence="4 7" id="KW-0812">Transmembrane</keyword>
<keyword evidence="5 7" id="KW-1133">Transmembrane helix</keyword>
<feature type="transmembrane region" description="Helical" evidence="7">
    <location>
        <begin position="355"/>
        <end position="376"/>
    </location>
</feature>
<organism evidence="8 9">
    <name type="scientific">Jutongia huaianensis</name>
    <dbReference type="NCBI Taxonomy" id="2763668"/>
    <lineage>
        <taxon>Bacteria</taxon>
        <taxon>Bacillati</taxon>
        <taxon>Bacillota</taxon>
        <taxon>Clostridia</taxon>
        <taxon>Lachnospirales</taxon>
        <taxon>Lachnospiraceae</taxon>
        <taxon>Jutongia</taxon>
    </lineage>
</organism>
<protein>
    <submittedName>
        <fullName evidence="8">MATE family efflux transporter</fullName>
    </submittedName>
</protein>
<feature type="transmembrane region" description="Helical" evidence="7">
    <location>
        <begin position="232"/>
        <end position="261"/>
    </location>
</feature>
<dbReference type="CDD" id="cd13138">
    <property type="entry name" value="MATE_yoeA_like"/>
    <property type="match status" value="1"/>
</dbReference>
<dbReference type="InterPro" id="IPR002528">
    <property type="entry name" value="MATE_fam"/>
</dbReference>
<evidence type="ECO:0000256" key="3">
    <source>
        <dbReference type="ARBA" id="ARBA00022475"/>
    </source>
</evidence>
<dbReference type="PANTHER" id="PTHR43549">
    <property type="entry name" value="MULTIDRUG RESISTANCE PROTEIN YPNP-RELATED"/>
    <property type="match status" value="1"/>
</dbReference>
<evidence type="ECO:0000256" key="5">
    <source>
        <dbReference type="ARBA" id="ARBA00022989"/>
    </source>
</evidence>
<dbReference type="PANTHER" id="PTHR43549:SF3">
    <property type="entry name" value="MULTIDRUG RESISTANCE PROTEIN YPNP-RELATED"/>
    <property type="match status" value="1"/>
</dbReference>
<feature type="transmembrane region" description="Helical" evidence="7">
    <location>
        <begin position="383"/>
        <end position="405"/>
    </location>
</feature>
<dbReference type="EMBL" id="JACRSX010000012">
    <property type="protein sequence ID" value="MBC8562845.1"/>
    <property type="molecule type" value="Genomic_DNA"/>
</dbReference>
<sequence length="443" mass="47532">MEQNLTTGKIGKTIAYFALPYLLSYFLQTLYGMADLFIIGRFGGVDGITAVSNGGQVMHMLTVIIVGLAMGTTVTIGKSVGAGKLEDASESIGNTVTFFMGLSFVFMAALIFLVKPIVMLIGIPAEAVAGTRQYLLVCFIGIPFITAYNIISAIFRGLGDSKSPMYFIAIACVANILLDYLFIGYFGMGPVGAALGTTLAQTFSVIMALFAIRRKQTGIHLTGRQFKIKGDVLGQILKIGIPVAVQDGCIQIAFIVISVIANHRGLNDAAAVGVVEKMIGMIFIVPSSMLATVSALSAQNIGAGKHDRVQKILRYALMTTTIYGIVMVVLVELFSRQVVGAFTADAAVILLGSQYISSYIIDTIFAGIHFCFTGYFCAYGKSYLGFIHNILSILLMRIPGSYLASRMYPDTLFPMGFAAPAGSLLSIVICLIAYVWTRKEKKG</sequence>
<comment type="subcellular location">
    <subcellularLocation>
        <location evidence="1">Cell membrane</location>
        <topology evidence="1">Multi-pass membrane protein</topology>
    </subcellularLocation>
</comment>
<dbReference type="Pfam" id="PF01554">
    <property type="entry name" value="MatE"/>
    <property type="match status" value="2"/>
</dbReference>
<name>A0ABR7N2J8_9FIRM</name>
<feature type="transmembrane region" description="Helical" evidence="7">
    <location>
        <begin position="167"/>
        <end position="187"/>
    </location>
</feature>
<keyword evidence="3" id="KW-1003">Cell membrane</keyword>
<evidence type="ECO:0000313" key="9">
    <source>
        <dbReference type="Proteomes" id="UP000606193"/>
    </source>
</evidence>
<feature type="transmembrane region" description="Helical" evidence="7">
    <location>
        <begin position="315"/>
        <end position="335"/>
    </location>
</feature>
<feature type="transmembrane region" description="Helical" evidence="7">
    <location>
        <begin position="193"/>
        <end position="212"/>
    </location>
</feature>
<feature type="transmembrane region" description="Helical" evidence="7">
    <location>
        <begin position="134"/>
        <end position="155"/>
    </location>
</feature>
<evidence type="ECO:0000256" key="7">
    <source>
        <dbReference type="SAM" id="Phobius"/>
    </source>
</evidence>
<evidence type="ECO:0000256" key="2">
    <source>
        <dbReference type="ARBA" id="ARBA00022448"/>
    </source>
</evidence>
<comment type="caution">
    <text evidence="8">The sequence shown here is derived from an EMBL/GenBank/DDBJ whole genome shotgun (WGS) entry which is preliminary data.</text>
</comment>
<accession>A0ABR7N2J8</accession>
<dbReference type="InterPro" id="IPR052031">
    <property type="entry name" value="Membrane_Transporter-Flippase"/>
</dbReference>
<dbReference type="RefSeq" id="WP_249298100.1">
    <property type="nucleotide sequence ID" value="NZ_JACRSX010000012.1"/>
</dbReference>
<feature type="transmembrane region" description="Helical" evidence="7">
    <location>
        <begin position="60"/>
        <end position="80"/>
    </location>
</feature>
<evidence type="ECO:0000313" key="8">
    <source>
        <dbReference type="EMBL" id="MBC8562845.1"/>
    </source>
</evidence>
<gene>
    <name evidence="8" type="ORF">H8704_09435</name>
</gene>
<keyword evidence="2" id="KW-0813">Transport</keyword>
<evidence type="ECO:0000256" key="1">
    <source>
        <dbReference type="ARBA" id="ARBA00004651"/>
    </source>
</evidence>
<dbReference type="PIRSF" id="PIRSF006603">
    <property type="entry name" value="DinF"/>
    <property type="match status" value="1"/>
</dbReference>
<feature type="transmembrane region" description="Helical" evidence="7">
    <location>
        <begin position="92"/>
        <end position="114"/>
    </location>
</feature>
<evidence type="ECO:0000256" key="4">
    <source>
        <dbReference type="ARBA" id="ARBA00022692"/>
    </source>
</evidence>
<keyword evidence="9" id="KW-1185">Reference proteome</keyword>
<evidence type="ECO:0000256" key="6">
    <source>
        <dbReference type="ARBA" id="ARBA00023136"/>
    </source>
</evidence>
<dbReference type="Proteomes" id="UP000606193">
    <property type="component" value="Unassembled WGS sequence"/>
</dbReference>
<proteinExistence type="predicted"/>